<comment type="similarity">
    <text evidence="2">Belongs to the acyl-CoA dehydrogenase family.</text>
</comment>
<evidence type="ECO:0000256" key="1">
    <source>
        <dbReference type="ARBA" id="ARBA00001974"/>
    </source>
</evidence>
<evidence type="ECO:0000259" key="6">
    <source>
        <dbReference type="Pfam" id="PF02771"/>
    </source>
</evidence>
<keyword evidence="7" id="KW-1185">Reference proteome</keyword>
<dbReference type="Proteomes" id="UP000492821">
    <property type="component" value="Unassembled WGS sequence"/>
</dbReference>
<organism evidence="7 8">
    <name type="scientific">Panagrellus redivivus</name>
    <name type="common">Microworm</name>
    <dbReference type="NCBI Taxonomy" id="6233"/>
    <lineage>
        <taxon>Eukaryota</taxon>
        <taxon>Metazoa</taxon>
        <taxon>Ecdysozoa</taxon>
        <taxon>Nematoda</taxon>
        <taxon>Chromadorea</taxon>
        <taxon>Rhabditida</taxon>
        <taxon>Tylenchina</taxon>
        <taxon>Panagrolaimomorpha</taxon>
        <taxon>Panagrolaimoidea</taxon>
        <taxon>Panagrolaimidae</taxon>
        <taxon>Panagrellus</taxon>
    </lineage>
</organism>
<evidence type="ECO:0000313" key="7">
    <source>
        <dbReference type="Proteomes" id="UP000492821"/>
    </source>
</evidence>
<dbReference type="Pfam" id="PF00441">
    <property type="entry name" value="Acyl-CoA_dh_1"/>
    <property type="match status" value="1"/>
</dbReference>
<reference evidence="8" key="2">
    <citation type="submission" date="2020-10" db="UniProtKB">
        <authorList>
            <consortium name="WormBaseParasite"/>
        </authorList>
    </citation>
    <scope>IDENTIFICATION</scope>
</reference>
<keyword evidence="3" id="KW-0285">Flavoprotein</keyword>
<proteinExistence type="inferred from homology"/>
<dbReference type="GO" id="GO:0006631">
    <property type="term" value="P:fatty acid metabolic process"/>
    <property type="evidence" value="ECO:0007669"/>
    <property type="project" value="UniProtKB-ARBA"/>
</dbReference>
<dbReference type="InterPro" id="IPR037069">
    <property type="entry name" value="AcylCoA_DH/ox_N_sf"/>
</dbReference>
<dbReference type="Gene3D" id="1.20.140.10">
    <property type="entry name" value="Butyryl-CoA Dehydrogenase, subunit A, domain 3"/>
    <property type="match status" value="2"/>
</dbReference>
<dbReference type="SUPFAM" id="SSF47203">
    <property type="entry name" value="Acyl-CoA dehydrogenase C-terminal domain-like"/>
    <property type="match status" value="1"/>
</dbReference>
<accession>A0A7E4VCD6</accession>
<comment type="cofactor">
    <cofactor evidence="1">
        <name>FAD</name>
        <dbReference type="ChEBI" id="CHEBI:57692"/>
    </cofactor>
</comment>
<dbReference type="InterPro" id="IPR013786">
    <property type="entry name" value="AcylCoA_DH/ox_N"/>
</dbReference>
<dbReference type="WBParaSite" id="Pan_g1917.t1">
    <property type="protein sequence ID" value="Pan_g1917.t1"/>
    <property type="gene ID" value="Pan_g1917"/>
</dbReference>
<evidence type="ECO:0000256" key="3">
    <source>
        <dbReference type="ARBA" id="ARBA00022630"/>
    </source>
</evidence>
<dbReference type="Pfam" id="PF02771">
    <property type="entry name" value="Acyl-CoA_dh_N"/>
    <property type="match status" value="1"/>
</dbReference>
<dbReference type="GO" id="GO:0050660">
    <property type="term" value="F:flavin adenine dinucleotide binding"/>
    <property type="evidence" value="ECO:0007669"/>
    <property type="project" value="InterPro"/>
</dbReference>
<dbReference type="InterPro" id="IPR009100">
    <property type="entry name" value="AcylCoA_DH/oxidase_NM_dom_sf"/>
</dbReference>
<sequence>MLSVPLRSRLLRQTCMLAARYTSNEVTKAKPVEVIAQENNLPIERTSLSRGLALNRFEKDFMIYPEYSDAEDVDNIKKFSNKVRDELVNALSDRNVHATGISDEILSVLLKNGIFHGFVPKEYEGAGLSTKDLLCVNEALGVDLSTFVFVNQTYIATRLIQLYGTEEQKSKYLPKLASFQLKPAMCMQNPLTGEITEVVGFHGGESKVHGYKSDVINADIADIFFVFSNELKNKGTGESAYNCYLIDKSEIGDGQITISETKVTHGLKGINISKVHFANIPARKENLIGGYNGGHDAANEIMSYGNFYLGSAVVGFLKNMLEELANYANAGIVGNRRLAENVAVQRALSETGMNTFVLESIIYYLGGLMDEGLVLSTDIENAIVQRYVNRVLREAFVSVTQVAGTTATQEGFPYDKMTRDMNTLLSLNVNDLSLVKSISLSMIVSWVEATSFESRFAKANTLKRLLNINKRDSNWNNPKLKHFIAEHVHPSLEVACRKLENTMSRLDVALNRIVEDAGSRVKEDVATLWSLSTVLENNLAMVATIARASRSYSIGLRNADIELAWAIAFCHSAARQSESELEFLMDHFGLLRKNPSLVNVGAAVVEFGGYPIERPIERNW</sequence>
<name>A0A7E4VCD6_PANRE</name>
<dbReference type="GO" id="GO:0005739">
    <property type="term" value="C:mitochondrion"/>
    <property type="evidence" value="ECO:0007669"/>
    <property type="project" value="UniProtKB-SubCell"/>
</dbReference>
<dbReference type="SUPFAM" id="SSF56645">
    <property type="entry name" value="Acyl-CoA dehydrogenase NM domain-like"/>
    <property type="match status" value="1"/>
</dbReference>
<dbReference type="InterPro" id="IPR046373">
    <property type="entry name" value="Acyl-CoA_Oxase/DH_mid-dom_sf"/>
</dbReference>
<reference evidence="7" key="1">
    <citation type="journal article" date="2013" name="Genetics">
        <title>The draft genome and transcriptome of Panagrellus redivivus are shaped by the harsh demands of a free-living lifestyle.</title>
        <authorList>
            <person name="Srinivasan J."/>
            <person name="Dillman A.R."/>
            <person name="Macchietto M.G."/>
            <person name="Heikkinen L."/>
            <person name="Lakso M."/>
            <person name="Fracchia K.M."/>
            <person name="Antoshechkin I."/>
            <person name="Mortazavi A."/>
            <person name="Wong G."/>
            <person name="Sternberg P.W."/>
        </authorList>
    </citation>
    <scope>NUCLEOTIDE SEQUENCE [LARGE SCALE GENOMIC DNA]</scope>
    <source>
        <strain evidence="7">MT8872</strain>
    </source>
</reference>
<protein>
    <submittedName>
        <fullName evidence="8">Acyl-CoA_dh_N domain-containing protein</fullName>
    </submittedName>
</protein>
<evidence type="ECO:0000313" key="8">
    <source>
        <dbReference type="WBParaSite" id="Pan_g1917.t1"/>
    </source>
</evidence>
<dbReference type="GO" id="GO:0003995">
    <property type="term" value="F:acyl-CoA dehydrogenase activity"/>
    <property type="evidence" value="ECO:0007669"/>
    <property type="project" value="TreeGrafter"/>
</dbReference>
<feature type="domain" description="Acyl-CoA dehydrogenase/oxidase C-terminal" evidence="5">
    <location>
        <begin position="292"/>
        <end position="423"/>
    </location>
</feature>
<dbReference type="Gene3D" id="1.10.540.10">
    <property type="entry name" value="Acyl-CoA dehydrogenase/oxidase, N-terminal domain"/>
    <property type="match status" value="1"/>
</dbReference>
<dbReference type="InterPro" id="IPR036250">
    <property type="entry name" value="AcylCo_DH-like_C"/>
</dbReference>
<dbReference type="Gene3D" id="2.40.110.10">
    <property type="entry name" value="Butyryl-CoA Dehydrogenase, subunit A, domain 2"/>
    <property type="match status" value="1"/>
</dbReference>
<dbReference type="InterPro" id="IPR009075">
    <property type="entry name" value="AcylCo_DH/oxidase_C"/>
</dbReference>
<evidence type="ECO:0000256" key="2">
    <source>
        <dbReference type="ARBA" id="ARBA00009347"/>
    </source>
</evidence>
<evidence type="ECO:0000259" key="5">
    <source>
        <dbReference type="Pfam" id="PF00441"/>
    </source>
</evidence>
<dbReference type="AlphaFoldDB" id="A0A7E4VCD6"/>
<feature type="domain" description="Acyl-CoA dehydrogenase/oxidase N-terminal" evidence="6">
    <location>
        <begin position="86"/>
        <end position="178"/>
    </location>
</feature>
<dbReference type="PANTHER" id="PTHR43884">
    <property type="entry name" value="ACYL-COA DEHYDROGENASE"/>
    <property type="match status" value="1"/>
</dbReference>
<keyword evidence="4" id="KW-0274">FAD</keyword>
<dbReference type="PANTHER" id="PTHR43884:SF9">
    <property type="entry name" value="COMPLEX I ASSEMBLY FACTOR ACAD9, MITOCHONDRIAL"/>
    <property type="match status" value="1"/>
</dbReference>
<evidence type="ECO:0000256" key="4">
    <source>
        <dbReference type="ARBA" id="ARBA00022827"/>
    </source>
</evidence>